<reference evidence="1" key="1">
    <citation type="submission" date="2014-09" db="EMBL/GenBank/DDBJ databases">
        <authorList>
            <person name="Magalhaes I.L.F."/>
            <person name="Oliveira U."/>
            <person name="Santos F.R."/>
            <person name="Vidigal T.H.D.A."/>
            <person name="Brescovit A.D."/>
            <person name="Santos A.J."/>
        </authorList>
    </citation>
    <scope>NUCLEOTIDE SEQUENCE</scope>
    <source>
        <tissue evidence="1">Shoot tissue taken approximately 20 cm above the soil surface</tissue>
    </source>
</reference>
<protein>
    <submittedName>
        <fullName evidence="1">Uncharacterized protein</fullName>
    </submittedName>
</protein>
<evidence type="ECO:0000313" key="1">
    <source>
        <dbReference type="EMBL" id="JAD89973.1"/>
    </source>
</evidence>
<organism evidence="1">
    <name type="scientific">Arundo donax</name>
    <name type="common">Giant reed</name>
    <name type="synonym">Donax arundinaceus</name>
    <dbReference type="NCBI Taxonomy" id="35708"/>
    <lineage>
        <taxon>Eukaryota</taxon>
        <taxon>Viridiplantae</taxon>
        <taxon>Streptophyta</taxon>
        <taxon>Embryophyta</taxon>
        <taxon>Tracheophyta</taxon>
        <taxon>Spermatophyta</taxon>
        <taxon>Magnoliopsida</taxon>
        <taxon>Liliopsida</taxon>
        <taxon>Poales</taxon>
        <taxon>Poaceae</taxon>
        <taxon>PACMAD clade</taxon>
        <taxon>Arundinoideae</taxon>
        <taxon>Arundineae</taxon>
        <taxon>Arundo</taxon>
    </lineage>
</organism>
<dbReference type="EMBL" id="GBRH01207922">
    <property type="protein sequence ID" value="JAD89973.1"/>
    <property type="molecule type" value="Transcribed_RNA"/>
</dbReference>
<accession>A0A0A9DTF3</accession>
<proteinExistence type="predicted"/>
<name>A0A0A9DTF3_ARUDO</name>
<reference evidence="1" key="2">
    <citation type="journal article" date="2015" name="Data Brief">
        <title>Shoot transcriptome of the giant reed, Arundo donax.</title>
        <authorList>
            <person name="Barrero R.A."/>
            <person name="Guerrero F.D."/>
            <person name="Moolhuijzen P."/>
            <person name="Goolsby J.A."/>
            <person name="Tidwell J."/>
            <person name="Bellgard S.E."/>
            <person name="Bellgard M.I."/>
        </authorList>
    </citation>
    <scope>NUCLEOTIDE SEQUENCE</scope>
    <source>
        <tissue evidence="1">Shoot tissue taken approximately 20 cm above the soil surface</tissue>
    </source>
</reference>
<dbReference type="AlphaFoldDB" id="A0A0A9DTF3"/>
<sequence length="43" mass="4778">MLVTLPTTEFAPTCAECDNVTSIIKFNLHFVYLMPCKFPANGV</sequence>